<feature type="domain" description="DNA2/NAM7 helicase helicase" evidence="7">
    <location>
        <begin position="636"/>
        <end position="678"/>
    </location>
</feature>
<keyword evidence="1" id="KW-0547">Nucleotide-binding</keyword>
<evidence type="ECO:0000256" key="2">
    <source>
        <dbReference type="ARBA" id="ARBA00022801"/>
    </source>
</evidence>
<feature type="domain" description="DNA2/NAM7 helicase helicase" evidence="7">
    <location>
        <begin position="402"/>
        <end position="591"/>
    </location>
</feature>
<dbReference type="GO" id="GO:0005524">
    <property type="term" value="F:ATP binding"/>
    <property type="evidence" value="ECO:0007669"/>
    <property type="project" value="UniProtKB-KW"/>
</dbReference>
<feature type="region of interest" description="Disordered" evidence="5">
    <location>
        <begin position="814"/>
        <end position="843"/>
    </location>
</feature>
<name>A0AAD3CU27_9STRA</name>
<evidence type="ECO:0000256" key="3">
    <source>
        <dbReference type="ARBA" id="ARBA00022806"/>
    </source>
</evidence>
<keyword evidence="4" id="KW-0067">ATP-binding</keyword>
<feature type="compositionally biased region" description="Polar residues" evidence="5">
    <location>
        <begin position="517"/>
        <end position="531"/>
    </location>
</feature>
<dbReference type="InterPro" id="IPR041679">
    <property type="entry name" value="DNA2/NAM7-like_C"/>
</dbReference>
<dbReference type="PANTHER" id="PTHR10887:SF495">
    <property type="entry name" value="HELICASE SENATAXIN ISOFORM X1-RELATED"/>
    <property type="match status" value="1"/>
</dbReference>
<organism evidence="9 10">
    <name type="scientific">Chaetoceros tenuissimus</name>
    <dbReference type="NCBI Taxonomy" id="426638"/>
    <lineage>
        <taxon>Eukaryota</taxon>
        <taxon>Sar</taxon>
        <taxon>Stramenopiles</taxon>
        <taxon>Ochrophyta</taxon>
        <taxon>Bacillariophyta</taxon>
        <taxon>Coscinodiscophyceae</taxon>
        <taxon>Chaetocerotophycidae</taxon>
        <taxon>Chaetocerotales</taxon>
        <taxon>Chaetocerotaceae</taxon>
        <taxon>Chaetoceros</taxon>
    </lineage>
</organism>
<dbReference type="SUPFAM" id="SSF52540">
    <property type="entry name" value="P-loop containing nucleoside triphosphate hydrolases"/>
    <property type="match status" value="1"/>
</dbReference>
<dbReference type="InterPro" id="IPR047187">
    <property type="entry name" value="SF1_C_Upf1"/>
</dbReference>
<dbReference type="Pfam" id="PF13086">
    <property type="entry name" value="AAA_11"/>
    <property type="match status" value="2"/>
</dbReference>
<dbReference type="InterPro" id="IPR041677">
    <property type="entry name" value="DNA2/NAM7_AAA_11"/>
</dbReference>
<sequence>MLIRCTILASLLLQTDALSLGSSTSFLGGKVSHRIVIDNGSLSMRKQKASDKRTRRMQRNQGVETITETLPMPGTSPLTPMAKGEWRQKTISIKNQFQANVRTGGRGRSRKRSIVYSNLASYHNQFLELLTQEFLAEESLVRNRIDTAAQDSMQSLLLESSGHALFDMYPERRGNIFSDEVYRLTKAGDATSTYSLDEEGQGQSLPQNNKFSQNDVIMLTKQPKGSGDFFSTSSTPTNTDAITLEARVLGTGPTYVDVAIPSGKFEMTFGPAPNNFGPSGKGDKNIRIRMDRYFSNVPYNRMVEALGKVSKIDENKRSDHGKENTKKDPKQRVSADNSIRQTILNSFAYTNEDSPMYNDLEACKLNDLAKQIAKPPLRDSAELANQVLGYLQTNPQGIFSAFNGPQLSAIGAALTRKLTMIHGPPGTGKTTVAGSIAFGFVHQCRQSKNLPKHSKVLASAFSNVGADNLAEQLVRLGLKVVRVGKASAVSPSLWDYTLDAAIERNPEAKKALEEATRATSNLKGSNIQSQRKGGGKSKADIASERNKRDLATTAVKNSIAACNAAATKAMREADVIVATSIGAADPRLLAACGLLVDEDDLVSEHLNGKTKTAGKALKDEVAMFAPDGLPPLSTPFVLIDEACQSVEPGSLIPIFATDSCKSLVMLGDPCQLPPTVISDDSGVGESPLSTSLMSRLSSALPQPVVVTAQADKTPKDDLYLNLKMTKQAASLVKYKGGQSSNNGSYRKRYSGSMLLSVQYRMHPSIAAFSSAVFYDSMLATPRFLTPQRKVPTELDSILPLERDQASVRFVNVAGPQNEKKGDPASVTGMSKNEVDPSLKSSSYTNEAEAAQVISMLKDFLKNRGEDSDSEEFKGSIGIITPYSGQVILLKSLVASDPELRSLLQEKPIDIEINSIDAYQGRERDVIFFSTVRSNRNGNVGFLSDWRRMNVALTRAKEALVVFGDMETLVNDHHWEAFCKWCENIECVFDVDTNFED</sequence>
<comment type="caution">
    <text evidence="9">The sequence shown here is derived from an EMBL/GenBank/DDBJ whole genome shotgun (WGS) entry which is preliminary data.</text>
</comment>
<dbReference type="Proteomes" id="UP001054902">
    <property type="component" value="Unassembled WGS sequence"/>
</dbReference>
<dbReference type="GO" id="GO:0016787">
    <property type="term" value="F:hydrolase activity"/>
    <property type="evidence" value="ECO:0007669"/>
    <property type="project" value="UniProtKB-KW"/>
</dbReference>
<dbReference type="InterPro" id="IPR027417">
    <property type="entry name" value="P-loop_NTPase"/>
</dbReference>
<dbReference type="FunFam" id="3.40.50.300:FF:000326">
    <property type="entry name" value="P-loop containing nucleoside triphosphate hydrolase"/>
    <property type="match status" value="1"/>
</dbReference>
<keyword evidence="3" id="KW-0347">Helicase</keyword>
<feature type="compositionally biased region" description="Basic and acidic residues" evidence="5">
    <location>
        <begin position="310"/>
        <end position="333"/>
    </location>
</feature>
<dbReference type="Gene3D" id="3.40.50.300">
    <property type="entry name" value="P-loop containing nucleotide triphosphate hydrolases"/>
    <property type="match status" value="2"/>
</dbReference>
<keyword evidence="6" id="KW-0732">Signal</keyword>
<dbReference type="PANTHER" id="PTHR10887">
    <property type="entry name" value="DNA2/NAM7 HELICASE FAMILY"/>
    <property type="match status" value="1"/>
</dbReference>
<evidence type="ECO:0000256" key="1">
    <source>
        <dbReference type="ARBA" id="ARBA00022741"/>
    </source>
</evidence>
<gene>
    <name evidence="9" type="ORF">CTEN210_07386</name>
</gene>
<feature type="signal peptide" evidence="6">
    <location>
        <begin position="1"/>
        <end position="17"/>
    </location>
</feature>
<keyword evidence="10" id="KW-1185">Reference proteome</keyword>
<keyword evidence="2" id="KW-0378">Hydrolase</keyword>
<dbReference type="GO" id="GO:0004386">
    <property type="term" value="F:helicase activity"/>
    <property type="evidence" value="ECO:0007669"/>
    <property type="project" value="UniProtKB-KW"/>
</dbReference>
<feature type="domain" description="DNA2/NAM7 helicase-like C-terminal" evidence="8">
    <location>
        <begin position="750"/>
        <end position="965"/>
    </location>
</feature>
<evidence type="ECO:0008006" key="11">
    <source>
        <dbReference type="Google" id="ProtNLM"/>
    </source>
</evidence>
<dbReference type="CDD" id="cd18808">
    <property type="entry name" value="SF1_C_Upf1"/>
    <property type="match status" value="1"/>
</dbReference>
<accession>A0AAD3CU27</accession>
<reference evidence="9 10" key="1">
    <citation type="journal article" date="2021" name="Sci. Rep.">
        <title>The genome of the diatom Chaetoceros tenuissimus carries an ancient integrated fragment of an extant virus.</title>
        <authorList>
            <person name="Hongo Y."/>
            <person name="Kimura K."/>
            <person name="Takaki Y."/>
            <person name="Yoshida Y."/>
            <person name="Baba S."/>
            <person name="Kobayashi G."/>
            <person name="Nagasaki K."/>
            <person name="Hano T."/>
            <person name="Tomaru Y."/>
        </authorList>
    </citation>
    <scope>NUCLEOTIDE SEQUENCE [LARGE SCALE GENOMIC DNA]</scope>
    <source>
        <strain evidence="9 10">NIES-3715</strain>
    </source>
</reference>
<evidence type="ECO:0000259" key="7">
    <source>
        <dbReference type="Pfam" id="PF13086"/>
    </source>
</evidence>
<proteinExistence type="predicted"/>
<dbReference type="InterPro" id="IPR045055">
    <property type="entry name" value="DNA2/NAM7-like"/>
</dbReference>
<protein>
    <recommendedName>
        <fullName evidence="11">AAA+ ATPase domain-containing protein</fullName>
    </recommendedName>
</protein>
<feature type="region of interest" description="Disordered" evidence="5">
    <location>
        <begin position="516"/>
        <end position="545"/>
    </location>
</feature>
<evidence type="ECO:0000313" key="10">
    <source>
        <dbReference type="Proteomes" id="UP001054902"/>
    </source>
</evidence>
<evidence type="ECO:0000259" key="8">
    <source>
        <dbReference type="Pfam" id="PF13087"/>
    </source>
</evidence>
<evidence type="ECO:0000256" key="4">
    <source>
        <dbReference type="ARBA" id="ARBA00022840"/>
    </source>
</evidence>
<dbReference type="EMBL" id="BLLK01000045">
    <property type="protein sequence ID" value="GFH50910.1"/>
    <property type="molecule type" value="Genomic_DNA"/>
</dbReference>
<dbReference type="AlphaFoldDB" id="A0AAD3CU27"/>
<feature type="chain" id="PRO_5042277538" description="AAA+ ATPase domain-containing protein" evidence="6">
    <location>
        <begin position="18"/>
        <end position="996"/>
    </location>
</feature>
<evidence type="ECO:0000256" key="5">
    <source>
        <dbReference type="SAM" id="MobiDB-lite"/>
    </source>
</evidence>
<feature type="region of interest" description="Disordered" evidence="5">
    <location>
        <begin position="310"/>
        <end position="335"/>
    </location>
</feature>
<evidence type="ECO:0000313" key="9">
    <source>
        <dbReference type="EMBL" id="GFH50910.1"/>
    </source>
</evidence>
<dbReference type="Pfam" id="PF13087">
    <property type="entry name" value="AAA_12"/>
    <property type="match status" value="1"/>
</dbReference>
<evidence type="ECO:0000256" key="6">
    <source>
        <dbReference type="SAM" id="SignalP"/>
    </source>
</evidence>
<dbReference type="GO" id="GO:0005694">
    <property type="term" value="C:chromosome"/>
    <property type="evidence" value="ECO:0007669"/>
    <property type="project" value="UniProtKB-ARBA"/>
</dbReference>